<evidence type="ECO:0000313" key="3">
    <source>
        <dbReference type="Proteomes" id="UP000007013"/>
    </source>
</evidence>
<dbReference type="HOGENOM" id="CLU_126527_0_0_0"/>
<proteinExistence type="predicted"/>
<evidence type="ECO:0000259" key="1">
    <source>
        <dbReference type="Pfam" id="PF11127"/>
    </source>
</evidence>
<sequence length="151" mass="17204">MIPQPHFEIDRVRRHTTPNSLRAIDETTRDNIRHFGRQPRAVVDARISELERTWDIERVLETNASLLALTGAVLGVTTNKKWFWLTAGVLGFLTQHALVGWCPPIPVFRRLGVRTQNELDQERYALKAVRGDFADVSRRLDPAQPGQSTPI</sequence>
<dbReference type="STRING" id="452637.Oter_0589"/>
<dbReference type="Proteomes" id="UP000007013">
    <property type="component" value="Chromosome"/>
</dbReference>
<dbReference type="eggNOG" id="ENOG5031H39">
    <property type="taxonomic scope" value="Bacteria"/>
</dbReference>
<gene>
    <name evidence="2" type="ordered locus">Oter_0589</name>
</gene>
<dbReference type="EMBL" id="CP001032">
    <property type="protein sequence ID" value="ACB73879.1"/>
    <property type="molecule type" value="Genomic_DNA"/>
</dbReference>
<name>B1ZSM2_OPITP</name>
<dbReference type="InterPro" id="IPR021309">
    <property type="entry name" value="YgaP-like_TM"/>
</dbReference>
<dbReference type="RefSeq" id="WP_012373417.1">
    <property type="nucleotide sequence ID" value="NC_010571.1"/>
</dbReference>
<feature type="domain" description="Inner membrane protein YgaP-like transmembrane" evidence="1">
    <location>
        <begin position="56"/>
        <end position="109"/>
    </location>
</feature>
<keyword evidence="3" id="KW-1185">Reference proteome</keyword>
<protein>
    <recommendedName>
        <fullName evidence="1">Inner membrane protein YgaP-like transmembrane domain-containing protein</fullName>
    </recommendedName>
</protein>
<dbReference type="Pfam" id="PF11127">
    <property type="entry name" value="YgaP-like_TM"/>
    <property type="match status" value="1"/>
</dbReference>
<reference evidence="2 3" key="1">
    <citation type="journal article" date="2011" name="J. Bacteriol.">
        <title>Genome sequence of the verrucomicrobium Opitutus terrae PB90-1, an abundant inhabitant of rice paddy soil ecosystems.</title>
        <authorList>
            <person name="van Passel M.W."/>
            <person name="Kant R."/>
            <person name="Palva A."/>
            <person name="Copeland A."/>
            <person name="Lucas S."/>
            <person name="Lapidus A."/>
            <person name="Glavina del Rio T."/>
            <person name="Pitluck S."/>
            <person name="Goltsman E."/>
            <person name="Clum A."/>
            <person name="Sun H."/>
            <person name="Schmutz J."/>
            <person name="Larimer F.W."/>
            <person name="Land M.L."/>
            <person name="Hauser L."/>
            <person name="Kyrpides N."/>
            <person name="Mikhailova N."/>
            <person name="Richardson P.P."/>
            <person name="Janssen P.H."/>
            <person name="de Vos W.M."/>
            <person name="Smidt H."/>
        </authorList>
    </citation>
    <scope>NUCLEOTIDE SEQUENCE [LARGE SCALE GENOMIC DNA]</scope>
    <source>
        <strain evidence="3">DSM 11246 / JCM 15787 / PB90-1</strain>
    </source>
</reference>
<dbReference type="AlphaFoldDB" id="B1ZSM2"/>
<accession>B1ZSM2</accession>
<dbReference type="KEGG" id="ote:Oter_0589"/>
<dbReference type="OrthoDB" id="9799383at2"/>
<organism evidence="2 3">
    <name type="scientific">Opitutus terrae (strain DSM 11246 / JCM 15787 / PB90-1)</name>
    <dbReference type="NCBI Taxonomy" id="452637"/>
    <lineage>
        <taxon>Bacteria</taxon>
        <taxon>Pseudomonadati</taxon>
        <taxon>Verrucomicrobiota</taxon>
        <taxon>Opitutia</taxon>
        <taxon>Opitutales</taxon>
        <taxon>Opitutaceae</taxon>
        <taxon>Opitutus</taxon>
    </lineage>
</organism>
<dbReference type="Gene3D" id="6.10.140.1340">
    <property type="match status" value="1"/>
</dbReference>
<evidence type="ECO:0000313" key="2">
    <source>
        <dbReference type="EMBL" id="ACB73879.1"/>
    </source>
</evidence>